<evidence type="ECO:0000256" key="1">
    <source>
        <dbReference type="SAM" id="Phobius"/>
    </source>
</evidence>
<evidence type="ECO:0000313" key="2">
    <source>
        <dbReference type="EMBL" id="PSG88590.1"/>
    </source>
</evidence>
<comment type="caution">
    <text evidence="2">The sequence shown here is derived from an EMBL/GenBank/DDBJ whole genome shotgun (WGS) entry which is preliminary data.</text>
</comment>
<keyword evidence="3" id="KW-1185">Reference proteome</keyword>
<dbReference type="AlphaFoldDB" id="A0A2T1N9P4"/>
<gene>
    <name evidence="2" type="ORF">C7H52_09870</name>
</gene>
<name>A0A2T1N9P4_9FLAO</name>
<accession>A0A2T1N9P4</accession>
<evidence type="ECO:0008006" key="4">
    <source>
        <dbReference type="Google" id="ProtNLM"/>
    </source>
</evidence>
<sequence length="109" mass="12081">MKKSLNPTLVYVLSIIGLLCCCIAGSGIFLSAPAFYIAHTKVKDAQLNPDDYEGDINAMNTAKIIALLVLIINVIMVIRVIYVLSTNDWDAIMEQSRILMEEYQKNSGN</sequence>
<dbReference type="RefSeq" id="WP_106463730.1">
    <property type="nucleotide sequence ID" value="NZ_PXOQ01000009.1"/>
</dbReference>
<dbReference type="Proteomes" id="UP000238426">
    <property type="component" value="Unassembled WGS sequence"/>
</dbReference>
<dbReference type="EMBL" id="PXOQ01000009">
    <property type="protein sequence ID" value="PSG88590.1"/>
    <property type="molecule type" value="Genomic_DNA"/>
</dbReference>
<keyword evidence="1" id="KW-0472">Membrane</keyword>
<keyword evidence="1" id="KW-1133">Transmembrane helix</keyword>
<reference evidence="2 3" key="1">
    <citation type="submission" date="2018-03" db="EMBL/GenBank/DDBJ databases">
        <title>Mesoflavibacter sp. HG37 and Mesoflavibacter sp. HG96 sp.nov., two marine bacteria isolated from seawater of Western Pacific Ocean.</title>
        <authorList>
            <person name="Cheng H."/>
            <person name="Wu Y.-H."/>
            <person name="Guo L.-L."/>
            <person name="Xu X.-W."/>
        </authorList>
    </citation>
    <scope>NUCLEOTIDE SEQUENCE [LARGE SCALE GENOMIC DNA]</scope>
    <source>
        <strain evidence="2 3">KCTC 32269</strain>
    </source>
</reference>
<organism evidence="2 3">
    <name type="scientific">Aurantibacter aestuarii</name>
    <dbReference type="NCBI Taxonomy" id="1266046"/>
    <lineage>
        <taxon>Bacteria</taxon>
        <taxon>Pseudomonadati</taxon>
        <taxon>Bacteroidota</taxon>
        <taxon>Flavobacteriia</taxon>
        <taxon>Flavobacteriales</taxon>
        <taxon>Flavobacteriaceae</taxon>
        <taxon>Aurantibacter</taxon>
    </lineage>
</organism>
<evidence type="ECO:0000313" key="3">
    <source>
        <dbReference type="Proteomes" id="UP000238426"/>
    </source>
</evidence>
<feature type="transmembrane region" description="Helical" evidence="1">
    <location>
        <begin position="12"/>
        <end position="38"/>
    </location>
</feature>
<dbReference type="NCBIfam" id="NF040945">
    <property type="entry name" value="CCC_membrane"/>
    <property type="match status" value="1"/>
</dbReference>
<proteinExistence type="predicted"/>
<keyword evidence="1" id="KW-0812">Transmembrane</keyword>
<feature type="transmembrane region" description="Helical" evidence="1">
    <location>
        <begin position="64"/>
        <end position="84"/>
    </location>
</feature>
<protein>
    <recommendedName>
        <fullName evidence="4">DUF4190 domain-containing protein</fullName>
    </recommendedName>
</protein>
<dbReference type="OrthoDB" id="1099888at2"/>